<evidence type="ECO:0000256" key="1">
    <source>
        <dbReference type="ARBA" id="ARBA00004141"/>
    </source>
</evidence>
<feature type="transmembrane region" description="Helical" evidence="12">
    <location>
        <begin position="218"/>
        <end position="240"/>
    </location>
</feature>
<feature type="transmembrane region" description="Helical" evidence="12">
    <location>
        <begin position="64"/>
        <end position="82"/>
    </location>
</feature>
<evidence type="ECO:0000256" key="6">
    <source>
        <dbReference type="ARBA" id="ARBA00022882"/>
    </source>
</evidence>
<dbReference type="Gene3D" id="1.10.287.70">
    <property type="match status" value="1"/>
</dbReference>
<dbReference type="PANTHER" id="PTHR11537">
    <property type="entry name" value="VOLTAGE-GATED POTASSIUM CHANNEL"/>
    <property type="match status" value="1"/>
</dbReference>
<dbReference type="InterPro" id="IPR028325">
    <property type="entry name" value="VG_K_chnl"/>
</dbReference>
<keyword evidence="15" id="KW-1185">Reference proteome</keyword>
<dbReference type="GO" id="GO:0001508">
    <property type="term" value="P:action potential"/>
    <property type="evidence" value="ECO:0007669"/>
    <property type="project" value="TreeGrafter"/>
</dbReference>
<keyword evidence="9" id="KW-0406">Ion transport</keyword>
<comment type="subcellular location">
    <subcellularLocation>
        <location evidence="1">Membrane</location>
        <topology evidence="1">Multi-pass membrane protein</topology>
    </subcellularLocation>
</comment>
<name>A0A7X6DHV5_9BURK</name>
<keyword evidence="5" id="KW-0631">Potassium channel</keyword>
<evidence type="ECO:0000256" key="4">
    <source>
        <dbReference type="ARBA" id="ARBA00022692"/>
    </source>
</evidence>
<accession>A0A7X6DHV5</accession>
<evidence type="ECO:0000256" key="12">
    <source>
        <dbReference type="SAM" id="Phobius"/>
    </source>
</evidence>
<dbReference type="Gene3D" id="1.20.120.350">
    <property type="entry name" value="Voltage-gated potassium channels. Chain C"/>
    <property type="match status" value="1"/>
</dbReference>
<feature type="transmembrane region" description="Helical" evidence="12">
    <location>
        <begin position="37"/>
        <end position="58"/>
    </location>
</feature>
<evidence type="ECO:0000256" key="11">
    <source>
        <dbReference type="ARBA" id="ARBA00023303"/>
    </source>
</evidence>
<sequence>MADPGFDPVRQAASWRQRLARVIWESDTPAGRLFDKILVAAIVVSVVVVIADSVAGWHVEYRRFFVGVEWFFTLLFTVEYLARLATVENRWRYARSFFGIVDLLAVMPTWLALFFPELHALIDVRILRLLRIFRIFKLTAYISEYQYMGSALLASRRKILVFLVAVLMIDLVVGTVMYVVEGPANGFVDIPTSVYWAITTMTTVGFGDITPKTDLGRFIASFMMLVGWGTLAVPTGIVTAEMTVRRHVRPPLGARQCAGCGAAGYGPEARFCQQCGSALPDVVPGVHSIPADVSR</sequence>
<evidence type="ECO:0000256" key="10">
    <source>
        <dbReference type="ARBA" id="ARBA00023136"/>
    </source>
</evidence>
<dbReference type="EMBL" id="VTOX01000006">
    <property type="protein sequence ID" value="NKE67453.1"/>
    <property type="molecule type" value="Genomic_DNA"/>
</dbReference>
<dbReference type="SUPFAM" id="SSF81324">
    <property type="entry name" value="Voltage-gated potassium channels"/>
    <property type="match status" value="1"/>
</dbReference>
<proteinExistence type="predicted"/>
<dbReference type="PRINTS" id="PR00169">
    <property type="entry name" value="KCHANNEL"/>
</dbReference>
<keyword evidence="7" id="KW-0630">Potassium</keyword>
<keyword evidence="3" id="KW-0633">Potassium transport</keyword>
<dbReference type="RefSeq" id="WP_168108582.1">
    <property type="nucleotide sequence ID" value="NZ_VTOX01000006.1"/>
</dbReference>
<keyword evidence="6" id="KW-0851">Voltage-gated channel</keyword>
<evidence type="ECO:0000313" key="14">
    <source>
        <dbReference type="EMBL" id="NKE67453.1"/>
    </source>
</evidence>
<protein>
    <submittedName>
        <fullName evidence="14">Ion transporter</fullName>
    </submittedName>
</protein>
<keyword evidence="10 12" id="KW-0472">Membrane</keyword>
<evidence type="ECO:0000259" key="13">
    <source>
        <dbReference type="Pfam" id="PF00520"/>
    </source>
</evidence>
<evidence type="ECO:0000256" key="3">
    <source>
        <dbReference type="ARBA" id="ARBA00022538"/>
    </source>
</evidence>
<evidence type="ECO:0000256" key="7">
    <source>
        <dbReference type="ARBA" id="ARBA00022958"/>
    </source>
</evidence>
<dbReference type="InterPro" id="IPR027359">
    <property type="entry name" value="Volt_channel_dom_sf"/>
</dbReference>
<gene>
    <name evidence="14" type="ORF">RAMLITH_16640</name>
</gene>
<dbReference type="GO" id="GO:0008076">
    <property type="term" value="C:voltage-gated potassium channel complex"/>
    <property type="evidence" value="ECO:0007669"/>
    <property type="project" value="InterPro"/>
</dbReference>
<evidence type="ECO:0000256" key="8">
    <source>
        <dbReference type="ARBA" id="ARBA00022989"/>
    </source>
</evidence>
<organism evidence="14 15">
    <name type="scientific">Ramlibacter lithotrophicus</name>
    <dbReference type="NCBI Taxonomy" id="2606681"/>
    <lineage>
        <taxon>Bacteria</taxon>
        <taxon>Pseudomonadati</taxon>
        <taxon>Pseudomonadota</taxon>
        <taxon>Betaproteobacteria</taxon>
        <taxon>Burkholderiales</taxon>
        <taxon>Comamonadaceae</taxon>
        <taxon>Ramlibacter</taxon>
    </lineage>
</organism>
<evidence type="ECO:0000256" key="9">
    <source>
        <dbReference type="ARBA" id="ARBA00023065"/>
    </source>
</evidence>
<keyword evidence="2" id="KW-0813">Transport</keyword>
<keyword evidence="11" id="KW-0407">Ion channel</keyword>
<dbReference type="Pfam" id="PF00520">
    <property type="entry name" value="Ion_trans"/>
    <property type="match status" value="1"/>
</dbReference>
<keyword evidence="4 12" id="KW-0812">Transmembrane</keyword>
<feature type="transmembrane region" description="Helical" evidence="12">
    <location>
        <begin position="159"/>
        <end position="180"/>
    </location>
</feature>
<comment type="caution">
    <text evidence="14">The sequence shown here is derived from an EMBL/GenBank/DDBJ whole genome shotgun (WGS) entry which is preliminary data.</text>
</comment>
<reference evidence="14 15" key="1">
    <citation type="journal article" date="2020" name="Nature">
        <title>Bacterial chemolithoautotrophy via manganese oxidation.</title>
        <authorList>
            <person name="Yu H."/>
            <person name="Leadbetter J.R."/>
        </authorList>
    </citation>
    <scope>NUCLEOTIDE SEQUENCE [LARGE SCALE GENOMIC DNA]</scope>
    <source>
        <strain evidence="14 15">RBP-1</strain>
    </source>
</reference>
<dbReference type="InterPro" id="IPR005821">
    <property type="entry name" value="Ion_trans_dom"/>
</dbReference>
<feature type="domain" description="Ion transport" evidence="13">
    <location>
        <begin position="32"/>
        <end position="240"/>
    </location>
</feature>
<feature type="transmembrane region" description="Helical" evidence="12">
    <location>
        <begin position="94"/>
        <end position="114"/>
    </location>
</feature>
<evidence type="ECO:0000313" key="15">
    <source>
        <dbReference type="Proteomes" id="UP000521868"/>
    </source>
</evidence>
<evidence type="ECO:0000256" key="5">
    <source>
        <dbReference type="ARBA" id="ARBA00022826"/>
    </source>
</evidence>
<dbReference type="Proteomes" id="UP000521868">
    <property type="component" value="Unassembled WGS sequence"/>
</dbReference>
<evidence type="ECO:0000256" key="2">
    <source>
        <dbReference type="ARBA" id="ARBA00022448"/>
    </source>
</evidence>
<dbReference type="AlphaFoldDB" id="A0A7X6DHV5"/>
<dbReference type="PANTHER" id="PTHR11537:SF254">
    <property type="entry name" value="POTASSIUM VOLTAGE-GATED CHANNEL PROTEIN SHAB"/>
    <property type="match status" value="1"/>
</dbReference>
<dbReference type="GO" id="GO:0005249">
    <property type="term" value="F:voltage-gated potassium channel activity"/>
    <property type="evidence" value="ECO:0007669"/>
    <property type="project" value="InterPro"/>
</dbReference>
<keyword evidence="8 12" id="KW-1133">Transmembrane helix</keyword>